<feature type="region of interest" description="Disordered" evidence="2">
    <location>
        <begin position="386"/>
        <end position="485"/>
    </location>
</feature>
<evidence type="ECO:0000259" key="3">
    <source>
        <dbReference type="PROSITE" id="PS50158"/>
    </source>
</evidence>
<dbReference type="PANTHER" id="PTHR16195:SF16">
    <property type="entry name" value="ZINC FINGER CCHC DOMAIN-CONTAINING PROTEIN 14"/>
    <property type="match status" value="1"/>
</dbReference>
<proteinExistence type="predicted"/>
<dbReference type="SUPFAM" id="SSF47769">
    <property type="entry name" value="SAM/Pointed domain"/>
    <property type="match status" value="1"/>
</dbReference>
<dbReference type="Pfam" id="PF26034">
    <property type="entry name" value="PHAT_SMAUG"/>
    <property type="match status" value="1"/>
</dbReference>
<evidence type="ECO:0000256" key="2">
    <source>
        <dbReference type="SAM" id="MobiDB-lite"/>
    </source>
</evidence>
<protein>
    <submittedName>
        <fullName evidence="5">Uncharacterized protein LOC106464189 isoform X1</fullName>
    </submittedName>
</protein>
<gene>
    <name evidence="5" type="primary">LOC106464189</name>
</gene>
<dbReference type="SMART" id="SM00343">
    <property type="entry name" value="ZnF_C2HC"/>
    <property type="match status" value="1"/>
</dbReference>
<keyword evidence="1" id="KW-0479">Metal-binding</keyword>
<keyword evidence="1" id="KW-0862">Zinc</keyword>
<reference evidence="5" key="1">
    <citation type="submission" date="2025-08" db="UniProtKB">
        <authorList>
            <consortium name="RefSeq"/>
        </authorList>
    </citation>
    <scope>IDENTIFICATION</scope>
    <source>
        <tissue evidence="5">Muscle</tissue>
    </source>
</reference>
<feature type="compositionally biased region" description="Low complexity" evidence="2">
    <location>
        <begin position="431"/>
        <end position="456"/>
    </location>
</feature>
<dbReference type="RefSeq" id="XP_013779768.1">
    <property type="nucleotide sequence ID" value="XM_013924314.2"/>
</dbReference>
<feature type="domain" description="CCHC-type" evidence="3">
    <location>
        <begin position="995"/>
        <end position="1010"/>
    </location>
</feature>
<evidence type="ECO:0000313" key="4">
    <source>
        <dbReference type="Proteomes" id="UP000694941"/>
    </source>
</evidence>
<feature type="compositionally biased region" description="Low complexity" evidence="2">
    <location>
        <begin position="605"/>
        <end position="619"/>
    </location>
</feature>
<dbReference type="Proteomes" id="UP000694941">
    <property type="component" value="Unplaced"/>
</dbReference>
<dbReference type="InterPro" id="IPR036871">
    <property type="entry name" value="PX_dom_sf"/>
</dbReference>
<dbReference type="Pfam" id="PF00098">
    <property type="entry name" value="zf-CCHC"/>
    <property type="match status" value="1"/>
</dbReference>
<feature type="region of interest" description="Disordered" evidence="2">
    <location>
        <begin position="570"/>
        <end position="670"/>
    </location>
</feature>
<dbReference type="InterPro" id="IPR013761">
    <property type="entry name" value="SAM/pointed_sf"/>
</dbReference>
<dbReference type="InterPro" id="IPR042344">
    <property type="entry name" value="ZCCHC14"/>
</dbReference>
<name>A0ABM1BDH0_LIMPO</name>
<dbReference type="SUPFAM" id="SSF64268">
    <property type="entry name" value="PX domain"/>
    <property type="match status" value="1"/>
</dbReference>
<sequence>MVCKEEVCSWFIELNGSKRVDLMCGLLNMCLPLELRFFGTCLEELGRKDFYHFRDVEQKANNEKDIKDLSIHNIRDNVTRSKLIVYLAMLNSSNPACSNTFYKILTGFKRETLIDLVSNEEVAGEILLLLTMAVHHPAFTFEQKSVLADQLAWVEKVVGNEVNEFQSTKKLPVNPLSSAISTVCNANTSVPTAVSLASSVTHLMPAETVALAKNITTVVTSTCPLVYPERFKPDHCPRARISNLEVKGVHNRKSYRIQVTWARKTTEILKTNQEMFNFHQKLLQHLYQDFTLSEGRRNAPQLPGYCSSNHHEITDEMATEMAEYLRQVVFKMPIALLESEFMLNFFQVASNNPQSNTQISNQVSGNFKGQVNTHDNSRLRSFTVYNSHMSDSPSHSSTDGRHCSPSSANSVSQQQKQLGSDINRTLNRVQPPAQSSPTTSPLSSPKSSPYVSPPHSGTSSRSASPWTSRISLAGDRGSSSTGMDSNDIQSLEQLLKKEGLRKYIQNLRGYTIEKLQNLNELDLKGIGLTMGAARKLKKALYGFRPVYLPNGIVNHSYSASVSNNQCSHGAPAGPTFPHPNSESSPSCSVDSSPSPSPPSLEACRLRSPTSSSSEESLPSKGHPVQKSDNARNVEGVSKTSNSPYNRAQQGGFHSKHNKKPAEKDDCYLNGREGGDSLKNVTNYGMTVPFLFPSPDIHPPKPNSLPLFTRAAATPTHIGAGTIIIENSQINRNHLAFLPSNPPHRSHNSTPERTVNPPVSFSGGLTFYQFPLITSGGASVTTTARSFVTYLGHSSVTVTTVGSGKFGSKTVDTTNTKQVPDPMPNVYHLSPCVVPPPNPGAAVQSNGAVISTASVNTSTVASSTVTTSLNNTPASIHTPPPPPTSLPYTYFLPHFLPQAFPFVAAHNNSPANGFVSPNLHVPPPNPNFPFHLPNGMNAAVSPEMVYPPQGFPLPSPSGPPPPTPSVTPYLGYLGSGSSYPHNQSVPLPALSKPVTCYNCGAIGHRGNECKSATLDEMTKSGHFRLHFTPSAKTTESSA</sequence>
<dbReference type="InterPro" id="IPR001878">
    <property type="entry name" value="Znf_CCHC"/>
</dbReference>
<feature type="compositionally biased region" description="Polar residues" evidence="2">
    <location>
        <begin position="457"/>
        <end position="470"/>
    </location>
</feature>
<dbReference type="PROSITE" id="PS50158">
    <property type="entry name" value="ZF_CCHC"/>
    <property type="match status" value="1"/>
</dbReference>
<feature type="compositionally biased region" description="Pro residues" evidence="2">
    <location>
        <begin position="949"/>
        <end position="964"/>
    </location>
</feature>
<dbReference type="Gene3D" id="1.10.150.50">
    <property type="entry name" value="Transcription Factor, Ets-1"/>
    <property type="match status" value="1"/>
</dbReference>
<feature type="compositionally biased region" description="Low complexity" evidence="2">
    <location>
        <begin position="578"/>
        <end position="593"/>
    </location>
</feature>
<feature type="compositionally biased region" description="Polar residues" evidence="2">
    <location>
        <begin position="404"/>
        <end position="428"/>
    </location>
</feature>
<keyword evidence="1" id="KW-0863">Zinc-finger</keyword>
<accession>A0ABM1BDH0</accession>
<evidence type="ECO:0000313" key="5">
    <source>
        <dbReference type="RefSeq" id="XP_013779768.1"/>
    </source>
</evidence>
<keyword evidence="4" id="KW-1185">Reference proteome</keyword>
<feature type="region of interest" description="Disordered" evidence="2">
    <location>
        <begin position="949"/>
        <end position="968"/>
    </location>
</feature>
<dbReference type="PANTHER" id="PTHR16195">
    <property type="entry name" value="ZINC FINGER CCHC DOMAIN CONTAINING PROTEIN"/>
    <property type="match status" value="1"/>
</dbReference>
<feature type="compositionally biased region" description="Polar residues" evidence="2">
    <location>
        <begin position="637"/>
        <end position="648"/>
    </location>
</feature>
<dbReference type="GeneID" id="106464189"/>
<feature type="compositionally biased region" description="Low complexity" evidence="2">
    <location>
        <begin position="387"/>
        <end position="397"/>
    </location>
</feature>
<dbReference type="Pfam" id="PF25479">
    <property type="entry name" value="Vts1"/>
    <property type="match status" value="1"/>
</dbReference>
<dbReference type="Gene3D" id="3.30.1520.10">
    <property type="entry name" value="Phox-like domain"/>
    <property type="match status" value="1"/>
</dbReference>
<dbReference type="InterPro" id="IPR058599">
    <property type="entry name" value="PHAT_Smg/ZCCHC2-like"/>
</dbReference>
<dbReference type="InterPro" id="IPR057327">
    <property type="entry name" value="Vts1_dom"/>
</dbReference>
<evidence type="ECO:0000256" key="1">
    <source>
        <dbReference type="PROSITE-ProRule" id="PRU00047"/>
    </source>
</evidence>
<organism evidence="4 5">
    <name type="scientific">Limulus polyphemus</name>
    <name type="common">Atlantic horseshoe crab</name>
    <dbReference type="NCBI Taxonomy" id="6850"/>
    <lineage>
        <taxon>Eukaryota</taxon>
        <taxon>Metazoa</taxon>
        <taxon>Ecdysozoa</taxon>
        <taxon>Arthropoda</taxon>
        <taxon>Chelicerata</taxon>
        <taxon>Merostomata</taxon>
        <taxon>Xiphosura</taxon>
        <taxon>Limulidae</taxon>
        <taxon>Limulus</taxon>
    </lineage>
</organism>